<dbReference type="SMART" id="SM00342">
    <property type="entry name" value="HTH_ARAC"/>
    <property type="match status" value="1"/>
</dbReference>
<dbReference type="Gene3D" id="1.10.10.60">
    <property type="entry name" value="Homeodomain-like"/>
    <property type="match status" value="2"/>
</dbReference>
<dbReference type="PANTHER" id="PTHR43280">
    <property type="entry name" value="ARAC-FAMILY TRANSCRIPTIONAL REGULATOR"/>
    <property type="match status" value="1"/>
</dbReference>
<accession>A0A1W2G7B7</accession>
<dbReference type="GO" id="GO:0003700">
    <property type="term" value="F:DNA-binding transcription factor activity"/>
    <property type="evidence" value="ECO:0007669"/>
    <property type="project" value="InterPro"/>
</dbReference>
<keyword evidence="7" id="KW-1185">Reference proteome</keyword>
<dbReference type="InterPro" id="IPR018060">
    <property type="entry name" value="HTH_AraC"/>
</dbReference>
<evidence type="ECO:0000256" key="4">
    <source>
        <dbReference type="SAM" id="Phobius"/>
    </source>
</evidence>
<dbReference type="SUPFAM" id="SSF46689">
    <property type="entry name" value="Homeodomain-like"/>
    <property type="match status" value="1"/>
</dbReference>
<dbReference type="InterPro" id="IPR014756">
    <property type="entry name" value="Ig_E-set"/>
</dbReference>
<dbReference type="OrthoDB" id="5492415at2"/>
<feature type="transmembrane region" description="Helical" evidence="4">
    <location>
        <begin position="457"/>
        <end position="474"/>
    </location>
</feature>
<feature type="transmembrane region" description="Helical" evidence="4">
    <location>
        <begin position="270"/>
        <end position="291"/>
    </location>
</feature>
<gene>
    <name evidence="6" type="ORF">SAMN04488029_0538</name>
</gene>
<dbReference type="Pfam" id="PF12833">
    <property type="entry name" value="HTH_18"/>
    <property type="match status" value="1"/>
</dbReference>
<evidence type="ECO:0000256" key="2">
    <source>
        <dbReference type="ARBA" id="ARBA00023125"/>
    </source>
</evidence>
<dbReference type="Gene3D" id="2.60.40.10">
    <property type="entry name" value="Immunoglobulins"/>
    <property type="match status" value="1"/>
</dbReference>
<proteinExistence type="predicted"/>
<dbReference type="SUPFAM" id="SSF81296">
    <property type="entry name" value="E set domains"/>
    <property type="match status" value="1"/>
</dbReference>
<feature type="transmembrane region" description="Helical" evidence="4">
    <location>
        <begin position="373"/>
        <end position="392"/>
    </location>
</feature>
<evidence type="ECO:0000259" key="5">
    <source>
        <dbReference type="PROSITE" id="PS01124"/>
    </source>
</evidence>
<dbReference type="STRING" id="692418.SAMN04488029_0538"/>
<keyword evidence="4" id="KW-0472">Membrane</keyword>
<feature type="transmembrane region" description="Helical" evidence="4">
    <location>
        <begin position="241"/>
        <end position="263"/>
    </location>
</feature>
<feature type="transmembrane region" description="Helical" evidence="4">
    <location>
        <begin position="413"/>
        <end position="437"/>
    </location>
</feature>
<evidence type="ECO:0000313" key="7">
    <source>
        <dbReference type="Proteomes" id="UP000192472"/>
    </source>
</evidence>
<feature type="transmembrane region" description="Helical" evidence="4">
    <location>
        <begin position="334"/>
        <end position="353"/>
    </location>
</feature>
<dbReference type="AlphaFoldDB" id="A0A1W2G7B7"/>
<dbReference type="InterPro" id="IPR013783">
    <property type="entry name" value="Ig-like_fold"/>
</dbReference>
<name>A0A1W2G7B7_REIFA</name>
<protein>
    <submittedName>
        <fullName evidence="6">AraC-type DNA-binding protein</fullName>
    </submittedName>
</protein>
<keyword evidence="2 6" id="KW-0238">DNA-binding</keyword>
<dbReference type="PROSITE" id="PS01124">
    <property type="entry name" value="HTH_ARAC_FAMILY_2"/>
    <property type="match status" value="1"/>
</dbReference>
<keyword evidence="3" id="KW-0804">Transcription</keyword>
<keyword evidence="4" id="KW-0812">Transmembrane</keyword>
<dbReference type="Proteomes" id="UP000192472">
    <property type="component" value="Unassembled WGS sequence"/>
</dbReference>
<feature type="transmembrane region" description="Helical" evidence="4">
    <location>
        <begin position="303"/>
        <end position="322"/>
    </location>
</feature>
<evidence type="ECO:0000256" key="3">
    <source>
        <dbReference type="ARBA" id="ARBA00023163"/>
    </source>
</evidence>
<organism evidence="6 7">
    <name type="scientific">Reichenbachiella faecimaris</name>
    <dbReference type="NCBI Taxonomy" id="692418"/>
    <lineage>
        <taxon>Bacteria</taxon>
        <taxon>Pseudomonadati</taxon>
        <taxon>Bacteroidota</taxon>
        <taxon>Cytophagia</taxon>
        <taxon>Cytophagales</taxon>
        <taxon>Reichenbachiellaceae</taxon>
        <taxon>Reichenbachiella</taxon>
    </lineage>
</organism>
<feature type="domain" description="HTH araC/xylS-type" evidence="5">
    <location>
        <begin position="499"/>
        <end position="607"/>
    </location>
</feature>
<evidence type="ECO:0000313" key="6">
    <source>
        <dbReference type="EMBL" id="SMD32196.1"/>
    </source>
</evidence>
<dbReference type="PANTHER" id="PTHR43280:SF29">
    <property type="entry name" value="ARAC-FAMILY TRANSCRIPTIONAL REGULATOR"/>
    <property type="match status" value="1"/>
</dbReference>
<sequence length="609" mass="70528">MGIKCTILLSLLIVIQLGLTPLQSKADIVIIANSVPKYTPKEDTVFLAGTFNNWTAEDPQYMMNRQEDGSYIYIFKENIKAFNYKFTRGGWHAVEGNSNGDHIDNRLFVFNESGENIVVNNIQSWVDLAIIAKPQISILLEVPENTPHDASLYLTGSFNEWDPKDDRYQFKKIFTQTYLLNLEPGLDTFQCKITRGDWKSVEGRPNGKACQNRKIEVGGHDDKEVKMKVESWEDLSYPLNLYSLIMLFAVFQGILLVITLFSIQNNNRQANLYLSTLIVLVSISLFTKVAAYDRSIFQSFPKILLIPEFIFFLYGPLFFRYIQKLTTFEKKNVTKFWLSFIPFLIFILANIPYFGMEHQTFIDREVDSDFDFFFSLVGAAGLIYNLWYWVLIKNLIRYIGKRLDDNHSFEQNITYLRTVLLLLSLCLGLWGMVYLFGIYDYLFQFELTWIVELLTDTVWIIFASINFILGYFAINQPEIFKIGEVEKYKDSNLSHSAIDELKASLIDTMQTDKAYLNSQLTLAELSKMIHTNTHTLSRVINEGFNKNFFDFVNEYRVNHFIEEVKKSENSDQSFLAVAYAAGFNSKTSFNRAFKKIKGATPRGYLQDYS</sequence>
<evidence type="ECO:0000256" key="1">
    <source>
        <dbReference type="ARBA" id="ARBA00023015"/>
    </source>
</evidence>
<dbReference type="GO" id="GO:0043565">
    <property type="term" value="F:sequence-specific DNA binding"/>
    <property type="evidence" value="ECO:0007669"/>
    <property type="project" value="InterPro"/>
</dbReference>
<keyword evidence="1" id="KW-0805">Transcription regulation</keyword>
<dbReference type="EMBL" id="FWYF01000001">
    <property type="protein sequence ID" value="SMD32196.1"/>
    <property type="molecule type" value="Genomic_DNA"/>
</dbReference>
<keyword evidence="4" id="KW-1133">Transmembrane helix</keyword>
<reference evidence="6 7" key="1">
    <citation type="submission" date="2017-04" db="EMBL/GenBank/DDBJ databases">
        <authorList>
            <person name="Afonso C.L."/>
            <person name="Miller P.J."/>
            <person name="Scott M.A."/>
            <person name="Spackman E."/>
            <person name="Goraichik I."/>
            <person name="Dimitrov K.M."/>
            <person name="Suarez D.L."/>
            <person name="Swayne D.E."/>
        </authorList>
    </citation>
    <scope>NUCLEOTIDE SEQUENCE [LARGE SCALE GENOMIC DNA]</scope>
    <source>
        <strain evidence="6 7">DSM 26133</strain>
    </source>
</reference>
<dbReference type="InterPro" id="IPR009057">
    <property type="entry name" value="Homeodomain-like_sf"/>
</dbReference>